<keyword evidence="3" id="KW-1185">Reference proteome</keyword>
<dbReference type="InterPro" id="IPR051842">
    <property type="entry name" value="uS12_prolyl_hydroxylase"/>
</dbReference>
<dbReference type="PANTHER" id="PTHR12117:SF0">
    <property type="entry name" value="PROLYL 3-HYDROXYLASE OGFOD1"/>
    <property type="match status" value="1"/>
</dbReference>
<evidence type="ECO:0000259" key="1">
    <source>
        <dbReference type="Pfam" id="PF13661"/>
    </source>
</evidence>
<accession>A0ABQ6H6I2</accession>
<comment type="caution">
    <text evidence="2">The sequence shown here is derived from an EMBL/GenBank/DDBJ whole genome shotgun (WGS) entry which is preliminary data.</text>
</comment>
<dbReference type="PANTHER" id="PTHR12117">
    <property type="entry name" value="HISTONE ACETYLTRANSFERASE COMPLEX"/>
    <property type="match status" value="1"/>
</dbReference>
<name>A0ABQ6H6I2_9GAMM</name>
<proteinExistence type="predicted"/>
<evidence type="ECO:0000313" key="3">
    <source>
        <dbReference type="Proteomes" id="UP001157133"/>
    </source>
</evidence>
<sequence>MQTLSLNHQKPAPELREFFQEHGFVKVKKALSEQSAQAIYQTIKSQPTWNLVFDANGKHQDLNNQEVAKWSNSQKSELQDIIYQQASNGFQYHYETIPLYDIYQNNLMPGHFFNQIIEFLNEETTLDFFRELLGAPDIAFADGQITKFSAGHFLNVHNDDVENKNRVAAYVINLTPSWQANWGGALHLLDDEQALKQSFLPTFNEINIFNIPVDHYVGFVSPFASKPRLSITGWLRRK</sequence>
<reference evidence="2 3" key="1">
    <citation type="submission" date="2023-03" db="EMBL/GenBank/DDBJ databases">
        <title>Draft genome sequence of Thalassotalea eurytherma JCM 18482T.</title>
        <authorList>
            <person name="Sawabe T."/>
        </authorList>
    </citation>
    <scope>NUCLEOTIDE SEQUENCE [LARGE SCALE GENOMIC DNA]</scope>
    <source>
        <strain evidence="2 3">JCM 18482</strain>
    </source>
</reference>
<dbReference type="InterPro" id="IPR039558">
    <property type="entry name" value="TPA1/OFD1_N"/>
</dbReference>
<dbReference type="EMBL" id="BSSU01000013">
    <property type="protein sequence ID" value="GLX83227.1"/>
    <property type="molecule type" value="Genomic_DNA"/>
</dbReference>
<dbReference type="RefSeq" id="WP_284208630.1">
    <property type="nucleotide sequence ID" value="NZ_BSSU01000013.1"/>
</dbReference>
<protein>
    <recommendedName>
        <fullName evidence="1">Prolyl 3,4-dihydroxylase TPA1/OFD1 N-terminal domain-containing protein</fullName>
    </recommendedName>
</protein>
<dbReference type="Gene3D" id="2.60.120.620">
    <property type="entry name" value="q2cbj1_9rhob like domain"/>
    <property type="match status" value="1"/>
</dbReference>
<feature type="domain" description="Prolyl 3,4-dihydroxylase TPA1/OFD1 N-terminal" evidence="1">
    <location>
        <begin position="144"/>
        <end position="236"/>
    </location>
</feature>
<gene>
    <name evidence="2" type="ORF">theurythT_26790</name>
</gene>
<dbReference type="Proteomes" id="UP001157133">
    <property type="component" value="Unassembled WGS sequence"/>
</dbReference>
<evidence type="ECO:0000313" key="2">
    <source>
        <dbReference type="EMBL" id="GLX83227.1"/>
    </source>
</evidence>
<organism evidence="2 3">
    <name type="scientific">Thalassotalea eurytherma</name>
    <dbReference type="NCBI Taxonomy" id="1144278"/>
    <lineage>
        <taxon>Bacteria</taxon>
        <taxon>Pseudomonadati</taxon>
        <taxon>Pseudomonadota</taxon>
        <taxon>Gammaproteobacteria</taxon>
        <taxon>Alteromonadales</taxon>
        <taxon>Colwelliaceae</taxon>
        <taxon>Thalassotalea</taxon>
    </lineage>
</organism>
<dbReference type="Pfam" id="PF13661">
    <property type="entry name" value="2OG-FeII_Oxy_4"/>
    <property type="match status" value="1"/>
</dbReference>